<evidence type="ECO:0000259" key="8">
    <source>
        <dbReference type="Pfam" id="PF01077"/>
    </source>
</evidence>
<gene>
    <name evidence="10" type="ORF">JOC27_002199</name>
</gene>
<dbReference type="Gene3D" id="3.30.413.10">
    <property type="entry name" value="Sulfite Reductase Hemoprotein, domain 1"/>
    <property type="match status" value="2"/>
</dbReference>
<dbReference type="Proteomes" id="UP000823201">
    <property type="component" value="Unassembled WGS sequence"/>
</dbReference>
<feature type="domain" description="Nitrite/Sulfite reductase ferredoxin-like" evidence="9">
    <location>
        <begin position="312"/>
        <end position="374"/>
    </location>
</feature>
<evidence type="ECO:0000256" key="7">
    <source>
        <dbReference type="ARBA" id="ARBA00023014"/>
    </source>
</evidence>
<keyword evidence="3" id="KW-0349">Heme</keyword>
<dbReference type="Pfam" id="PF03460">
    <property type="entry name" value="NIR_SIR_ferr"/>
    <property type="match status" value="2"/>
</dbReference>
<keyword evidence="11" id="KW-1185">Reference proteome</keyword>
<dbReference type="PANTHER" id="PTHR32439:SF0">
    <property type="entry name" value="FERREDOXIN--NITRITE REDUCTASE, CHLOROPLASTIC"/>
    <property type="match status" value="1"/>
</dbReference>
<proteinExistence type="inferred from homology"/>
<protein>
    <submittedName>
        <fullName evidence="10">Ferredoxin-nitrite reductase</fullName>
        <ecNumber evidence="10">1.7.7.1</ecNumber>
    </submittedName>
</protein>
<evidence type="ECO:0000256" key="3">
    <source>
        <dbReference type="ARBA" id="ARBA00022617"/>
    </source>
</evidence>
<evidence type="ECO:0000313" key="11">
    <source>
        <dbReference type="Proteomes" id="UP000823201"/>
    </source>
</evidence>
<evidence type="ECO:0000256" key="4">
    <source>
        <dbReference type="ARBA" id="ARBA00022723"/>
    </source>
</evidence>
<dbReference type="InterPro" id="IPR005117">
    <property type="entry name" value="NiRdtase/SiRdtase_haem-b_fer"/>
</dbReference>
<evidence type="ECO:0000256" key="1">
    <source>
        <dbReference type="ARBA" id="ARBA00010429"/>
    </source>
</evidence>
<dbReference type="EMBL" id="JAFBEV010000022">
    <property type="protein sequence ID" value="MBM7658737.1"/>
    <property type="molecule type" value="Genomic_DNA"/>
</dbReference>
<dbReference type="Gene3D" id="3.90.480.20">
    <property type="match status" value="1"/>
</dbReference>
<dbReference type="SUPFAM" id="SSF55124">
    <property type="entry name" value="Nitrite/Sulfite reductase N-terminal domain-like"/>
    <property type="match status" value="2"/>
</dbReference>
<evidence type="ECO:0000256" key="6">
    <source>
        <dbReference type="ARBA" id="ARBA00023004"/>
    </source>
</evidence>
<feature type="domain" description="Nitrite/sulphite reductase 4Fe-4S" evidence="8">
    <location>
        <begin position="393"/>
        <end position="532"/>
    </location>
</feature>
<dbReference type="SUPFAM" id="SSF56014">
    <property type="entry name" value="Nitrite and sulphite reductase 4Fe-4S domain-like"/>
    <property type="match status" value="2"/>
</dbReference>
<evidence type="ECO:0000313" key="10">
    <source>
        <dbReference type="EMBL" id="MBM7658737.1"/>
    </source>
</evidence>
<keyword evidence="7" id="KW-0411">Iron-sulfur</keyword>
<dbReference type="PRINTS" id="PR00397">
    <property type="entry name" value="SIROHAEM"/>
</dbReference>
<dbReference type="Pfam" id="PF01077">
    <property type="entry name" value="NIR_SIR"/>
    <property type="match status" value="2"/>
</dbReference>
<reference evidence="10 11" key="1">
    <citation type="submission" date="2021-01" db="EMBL/GenBank/DDBJ databases">
        <title>Genomic Encyclopedia of Type Strains, Phase IV (KMG-IV): sequencing the most valuable type-strain genomes for metagenomic binning, comparative biology and taxonomic classification.</title>
        <authorList>
            <person name="Goeker M."/>
        </authorList>
    </citation>
    <scope>NUCLEOTIDE SEQUENCE [LARGE SCALE GENOMIC DNA]</scope>
    <source>
        <strain evidence="10 11">DSM 100968</strain>
    </source>
</reference>
<name>A0ABS2QCS7_9BACL</name>
<comment type="similarity">
    <text evidence="1">Belongs to the nitrite and sulfite reductase 4Fe-4S domain family.</text>
</comment>
<comment type="caution">
    <text evidence="10">The sequence shown here is derived from an EMBL/GenBank/DDBJ whole genome shotgun (WGS) entry which is preliminary data.</text>
</comment>
<dbReference type="PANTHER" id="PTHR32439">
    <property type="entry name" value="FERREDOXIN--NITRITE REDUCTASE, CHLOROPLASTIC"/>
    <property type="match status" value="1"/>
</dbReference>
<feature type="domain" description="Nitrite/Sulfite reductase ferredoxin-like" evidence="9">
    <location>
        <begin position="60"/>
        <end position="125"/>
    </location>
</feature>
<keyword evidence="6" id="KW-0408">Iron</keyword>
<dbReference type="InterPro" id="IPR051329">
    <property type="entry name" value="NIR_SIR_4Fe-4S"/>
</dbReference>
<evidence type="ECO:0000259" key="9">
    <source>
        <dbReference type="Pfam" id="PF03460"/>
    </source>
</evidence>
<dbReference type="PROSITE" id="PS00365">
    <property type="entry name" value="NIR_SIR"/>
    <property type="match status" value="1"/>
</dbReference>
<dbReference type="InterPro" id="IPR006066">
    <property type="entry name" value="NO2/SO3_Rdtase_FeS/sirohaem_BS"/>
</dbReference>
<evidence type="ECO:0000256" key="2">
    <source>
        <dbReference type="ARBA" id="ARBA00022485"/>
    </source>
</evidence>
<feature type="domain" description="Nitrite/sulphite reductase 4Fe-4S" evidence="8">
    <location>
        <begin position="134"/>
        <end position="287"/>
    </location>
</feature>
<dbReference type="InterPro" id="IPR006067">
    <property type="entry name" value="NO2/SO3_Rdtase_4Fe4S_dom"/>
</dbReference>
<evidence type="ECO:0000256" key="5">
    <source>
        <dbReference type="ARBA" id="ARBA00023002"/>
    </source>
</evidence>
<dbReference type="InterPro" id="IPR045854">
    <property type="entry name" value="NO2/SO3_Rdtase_4Fe4S_sf"/>
</dbReference>
<keyword evidence="4" id="KW-0479">Metal-binding</keyword>
<organism evidence="10 11">
    <name type="scientific">Sporolactobacillus spathodeae</name>
    <dbReference type="NCBI Taxonomy" id="1465502"/>
    <lineage>
        <taxon>Bacteria</taxon>
        <taxon>Bacillati</taxon>
        <taxon>Bacillota</taxon>
        <taxon>Bacilli</taxon>
        <taxon>Bacillales</taxon>
        <taxon>Sporolactobacillaceae</taxon>
        <taxon>Sporolactobacillus</taxon>
    </lineage>
</organism>
<dbReference type="RefSeq" id="WP_205007292.1">
    <property type="nucleotide sequence ID" value="NZ_CBCRXA010000007.1"/>
</dbReference>
<keyword evidence="5 10" id="KW-0560">Oxidoreductase</keyword>
<dbReference type="GO" id="GO:0048307">
    <property type="term" value="F:ferredoxin-nitrite reductase activity"/>
    <property type="evidence" value="ECO:0007669"/>
    <property type="project" value="UniProtKB-EC"/>
</dbReference>
<sequence>MSYEKVWVNNEQLNKNERNKLKKDGLSIFEDIPKYAQQGFDSIPKDQYMYFKYAGLTVQKPQDKGLFMMRVKVPTGILHYDQAMTLAQIGNRYGRGTLDITTRQSVQYHWIPLEKLPAIFEQLKQVGLTTSEAEGDAPRNVVGNPLAGIDPDELFDTRPIVTRVFHFFQDNPDFSNLPRKYKISINTNVYNAGHAEINDLAFTPATKIIDGEKMAGFHVKVGGGLAAKPYLAKQLNAFVLPEHVIAVAEAVTILYRDYGYRKSRARARLKYLVADWGIKKFEQKVFEQTGPLPEAGKDEIKGWNGGFFFGSHRQKQHGLNYVGISIPVGRIQADDFLAFAELAKNYGSGDLRTVNSQNLIVPDIPDHNLDLLLQDPIFKRYPIHPPQFSGYAMACTGNEFCNLALTNTKDRMRELAEALDHEIKLDVPVRIYMVGCTNSCGQRHIADIGIQGLKIKTPNQELIDAYELFVGGSLISGGHFNERLKGRIPATRIISVVRQLLLFFKETKEPGEHFFEFKNRVGLDRLQSVLDQIIEKVSQLDERGDAS</sequence>
<accession>A0ABS2QCS7</accession>
<dbReference type="InterPro" id="IPR036136">
    <property type="entry name" value="Nit/Sulf_reduc_fer-like_dom_sf"/>
</dbReference>
<keyword evidence="2" id="KW-0004">4Fe-4S</keyword>
<dbReference type="EC" id="1.7.7.1" evidence="10"/>